<evidence type="ECO:0000256" key="1">
    <source>
        <dbReference type="ARBA" id="ARBA00004123"/>
    </source>
</evidence>
<feature type="region of interest" description="Disordered" evidence="3">
    <location>
        <begin position="1"/>
        <end position="182"/>
    </location>
</feature>
<evidence type="ECO:0000256" key="3">
    <source>
        <dbReference type="SAM" id="MobiDB-lite"/>
    </source>
</evidence>
<feature type="compositionally biased region" description="Basic and acidic residues" evidence="3">
    <location>
        <begin position="79"/>
        <end position="97"/>
    </location>
</feature>
<dbReference type="SMART" id="SM00300">
    <property type="entry name" value="ChSh"/>
    <property type="match status" value="1"/>
</dbReference>
<reference evidence="5 6" key="1">
    <citation type="journal article" date="2015" name="Fungal Genet. Biol.">
        <title>Evolution of novel wood decay mechanisms in Agaricales revealed by the genome sequences of Fistulina hepatica and Cylindrobasidium torrendii.</title>
        <authorList>
            <person name="Floudas D."/>
            <person name="Held B.W."/>
            <person name="Riley R."/>
            <person name="Nagy L.G."/>
            <person name="Koehler G."/>
            <person name="Ransdell A.S."/>
            <person name="Younus H."/>
            <person name="Chow J."/>
            <person name="Chiniquy J."/>
            <person name="Lipzen A."/>
            <person name="Tritt A."/>
            <person name="Sun H."/>
            <person name="Haridas S."/>
            <person name="LaButti K."/>
            <person name="Ohm R.A."/>
            <person name="Kues U."/>
            <person name="Blanchette R.A."/>
            <person name="Grigoriev I.V."/>
            <person name="Minto R.E."/>
            <person name="Hibbett D.S."/>
        </authorList>
    </citation>
    <scope>NUCLEOTIDE SEQUENCE [LARGE SCALE GENOMIC DNA]</scope>
    <source>
        <strain evidence="5 6">FP15055 ss-10</strain>
    </source>
</reference>
<evidence type="ECO:0000313" key="6">
    <source>
        <dbReference type="Proteomes" id="UP000054007"/>
    </source>
</evidence>
<dbReference type="InterPro" id="IPR000953">
    <property type="entry name" value="Chromo/chromo_shadow_dom"/>
</dbReference>
<dbReference type="STRING" id="1314674.A0A0D7B1B6"/>
<feature type="domain" description="Chromo" evidence="4">
    <location>
        <begin position="33"/>
        <end position="96"/>
    </location>
</feature>
<dbReference type="PANTHER" id="PTHR22812">
    <property type="entry name" value="CHROMOBOX PROTEIN"/>
    <property type="match status" value="1"/>
</dbReference>
<dbReference type="PROSITE" id="PS50013">
    <property type="entry name" value="CHROMO_2"/>
    <property type="match status" value="1"/>
</dbReference>
<dbReference type="SMART" id="SM00298">
    <property type="entry name" value="CHROMO"/>
    <property type="match status" value="1"/>
</dbReference>
<feature type="compositionally biased region" description="Acidic residues" evidence="3">
    <location>
        <begin position="147"/>
        <end position="158"/>
    </location>
</feature>
<dbReference type="InterPro" id="IPR051219">
    <property type="entry name" value="Heterochromatin_chromo-domain"/>
</dbReference>
<feature type="compositionally biased region" description="Polar residues" evidence="3">
    <location>
        <begin position="164"/>
        <end position="173"/>
    </location>
</feature>
<protein>
    <recommendedName>
        <fullName evidence="4">Chromo domain-containing protein</fullName>
    </recommendedName>
</protein>
<name>A0A0D7B1B6_9AGAR</name>
<dbReference type="Proteomes" id="UP000054007">
    <property type="component" value="Unassembled WGS sequence"/>
</dbReference>
<feature type="compositionally biased region" description="Acidic residues" evidence="3">
    <location>
        <begin position="9"/>
        <end position="30"/>
    </location>
</feature>
<dbReference type="Pfam" id="PF00385">
    <property type="entry name" value="Chromo"/>
    <property type="match status" value="1"/>
</dbReference>
<dbReference type="Gene3D" id="2.40.50.40">
    <property type="match status" value="2"/>
</dbReference>
<keyword evidence="6" id="KW-1185">Reference proteome</keyword>
<dbReference type="OrthoDB" id="433924at2759"/>
<dbReference type="InterPro" id="IPR023779">
    <property type="entry name" value="Chromodomain_CS"/>
</dbReference>
<dbReference type="GO" id="GO:0005634">
    <property type="term" value="C:nucleus"/>
    <property type="evidence" value="ECO:0007669"/>
    <property type="project" value="UniProtKB-SubCell"/>
</dbReference>
<sequence length="253" mass="29198">MPRPKKDEPEDEPMGSASQDEDETDGEEEQKDYPVEKIYGRRQKKGARPGVWEYHVRWEGFPPDEDTWEPKENLTGSEDLMRKLDEEMDAKIAEKKAASANKSAKRSRQSDVREAETPTSKKARSASTNGKTYSKRSKSRQSSPERQDDEDEDEDEDMDKPKTNDSASATSTEPAKIVSMPEKYKKLPSWENFISKVETVESEVDGELYVFFTTKDGDNVREPCSLCRKKFPNKLFDFYEKHLKWHNHDTVDA</sequence>
<dbReference type="AlphaFoldDB" id="A0A0D7B1B6"/>
<evidence type="ECO:0000313" key="5">
    <source>
        <dbReference type="EMBL" id="KIY64005.1"/>
    </source>
</evidence>
<evidence type="ECO:0000256" key="2">
    <source>
        <dbReference type="ARBA" id="ARBA00023242"/>
    </source>
</evidence>
<keyword evidence="2" id="KW-0539">Nucleus</keyword>
<accession>A0A0D7B1B6</accession>
<organism evidence="5 6">
    <name type="scientific">Cylindrobasidium torrendii FP15055 ss-10</name>
    <dbReference type="NCBI Taxonomy" id="1314674"/>
    <lineage>
        <taxon>Eukaryota</taxon>
        <taxon>Fungi</taxon>
        <taxon>Dikarya</taxon>
        <taxon>Basidiomycota</taxon>
        <taxon>Agaricomycotina</taxon>
        <taxon>Agaricomycetes</taxon>
        <taxon>Agaricomycetidae</taxon>
        <taxon>Agaricales</taxon>
        <taxon>Marasmiineae</taxon>
        <taxon>Physalacriaceae</taxon>
        <taxon>Cylindrobasidium</taxon>
    </lineage>
</organism>
<dbReference type="Pfam" id="PF01393">
    <property type="entry name" value="Chromo_shadow"/>
    <property type="match status" value="1"/>
</dbReference>
<dbReference type="PROSITE" id="PS00598">
    <property type="entry name" value="CHROMO_1"/>
    <property type="match status" value="1"/>
</dbReference>
<proteinExistence type="predicted"/>
<dbReference type="InterPro" id="IPR023780">
    <property type="entry name" value="Chromo_domain"/>
</dbReference>
<dbReference type="CDD" id="cd00024">
    <property type="entry name" value="CD_CSD"/>
    <property type="match status" value="1"/>
</dbReference>
<dbReference type="GO" id="GO:0000792">
    <property type="term" value="C:heterochromatin"/>
    <property type="evidence" value="ECO:0007669"/>
    <property type="project" value="UniProtKB-ARBA"/>
</dbReference>
<dbReference type="InterPro" id="IPR016197">
    <property type="entry name" value="Chromo-like_dom_sf"/>
</dbReference>
<dbReference type="SUPFAM" id="SSF54160">
    <property type="entry name" value="Chromo domain-like"/>
    <property type="match status" value="2"/>
</dbReference>
<comment type="subcellular location">
    <subcellularLocation>
        <location evidence="1">Nucleus</location>
    </subcellularLocation>
</comment>
<dbReference type="EMBL" id="KN880659">
    <property type="protein sequence ID" value="KIY64005.1"/>
    <property type="molecule type" value="Genomic_DNA"/>
</dbReference>
<gene>
    <name evidence="5" type="ORF">CYLTODRAFT_425611</name>
</gene>
<evidence type="ECO:0000259" key="4">
    <source>
        <dbReference type="PROSITE" id="PS50013"/>
    </source>
</evidence>
<dbReference type="InterPro" id="IPR008251">
    <property type="entry name" value="Chromo_shadow_dom"/>
</dbReference>
<dbReference type="GO" id="GO:0006338">
    <property type="term" value="P:chromatin remodeling"/>
    <property type="evidence" value="ECO:0007669"/>
    <property type="project" value="UniProtKB-ARBA"/>
</dbReference>
<feature type="compositionally biased region" description="Polar residues" evidence="3">
    <location>
        <begin position="117"/>
        <end position="132"/>
    </location>
</feature>